<keyword evidence="1" id="KW-1133">Transmembrane helix</keyword>
<keyword evidence="1" id="KW-0472">Membrane</keyword>
<dbReference type="PATRIC" id="fig|999408.3.peg.4524"/>
<dbReference type="AlphaFoldDB" id="A0A0E2H5Q1"/>
<protein>
    <recommendedName>
        <fullName evidence="4">ABC transporter permease</fullName>
    </recommendedName>
</protein>
<comment type="caution">
    <text evidence="2">The sequence shown here is derived from an EMBL/GenBank/DDBJ whole genome shotgun (WGS) entry which is preliminary data.</text>
</comment>
<feature type="transmembrane region" description="Helical" evidence="1">
    <location>
        <begin position="134"/>
        <end position="157"/>
    </location>
</feature>
<dbReference type="HOGENOM" id="CLU_055257_4_2_9"/>
<evidence type="ECO:0000313" key="3">
    <source>
        <dbReference type="Proteomes" id="UP000013085"/>
    </source>
</evidence>
<gene>
    <name evidence="2" type="ORF">HMPREF1090_04219</name>
</gene>
<reference evidence="2 3" key="1">
    <citation type="submission" date="2013-01" db="EMBL/GenBank/DDBJ databases">
        <title>The Genome Sequence of Clostridium clostridioforme 90A8.</title>
        <authorList>
            <consortium name="The Broad Institute Genome Sequencing Platform"/>
            <person name="Earl A."/>
            <person name="Ward D."/>
            <person name="Feldgarden M."/>
            <person name="Gevers D."/>
            <person name="Courvalin P."/>
            <person name="Lambert T."/>
            <person name="Walker B."/>
            <person name="Young S.K."/>
            <person name="Zeng Q."/>
            <person name="Gargeya S."/>
            <person name="Fitzgerald M."/>
            <person name="Haas B."/>
            <person name="Abouelleil A."/>
            <person name="Alvarado L."/>
            <person name="Arachchi H.M."/>
            <person name="Berlin A.M."/>
            <person name="Chapman S.B."/>
            <person name="Dewar J."/>
            <person name="Goldberg J."/>
            <person name="Griggs A."/>
            <person name="Gujja S."/>
            <person name="Hansen M."/>
            <person name="Howarth C."/>
            <person name="Imamovic A."/>
            <person name="Larimer J."/>
            <person name="McCowan C."/>
            <person name="Murphy C."/>
            <person name="Neiman D."/>
            <person name="Pearson M."/>
            <person name="Priest M."/>
            <person name="Roberts A."/>
            <person name="Saif S."/>
            <person name="Shea T."/>
            <person name="Sisk P."/>
            <person name="Sykes S."/>
            <person name="Wortman J."/>
            <person name="Nusbaum C."/>
            <person name="Birren B."/>
        </authorList>
    </citation>
    <scope>NUCLEOTIDE SEQUENCE [LARGE SCALE GENOMIC DNA]</scope>
    <source>
        <strain evidence="2 3">90A8</strain>
    </source>
</reference>
<proteinExistence type="predicted"/>
<dbReference type="GeneID" id="57964148"/>
<evidence type="ECO:0008006" key="4">
    <source>
        <dbReference type="Google" id="ProtNLM"/>
    </source>
</evidence>
<dbReference type="RefSeq" id="WP_002594040.1">
    <property type="nucleotide sequence ID" value="NZ_KB850983.1"/>
</dbReference>
<feature type="transmembrane region" description="Helical" evidence="1">
    <location>
        <begin position="68"/>
        <end position="88"/>
    </location>
</feature>
<feature type="transmembrane region" description="Helical" evidence="1">
    <location>
        <begin position="41"/>
        <end position="62"/>
    </location>
</feature>
<evidence type="ECO:0000256" key="1">
    <source>
        <dbReference type="SAM" id="Phobius"/>
    </source>
</evidence>
<dbReference type="InterPro" id="IPR010540">
    <property type="entry name" value="CmpB_TMEM229"/>
</dbReference>
<organism evidence="2 3">
    <name type="scientific">[Clostridium] clostridioforme 90A8</name>
    <dbReference type="NCBI Taxonomy" id="999408"/>
    <lineage>
        <taxon>Bacteria</taxon>
        <taxon>Bacillati</taxon>
        <taxon>Bacillota</taxon>
        <taxon>Clostridia</taxon>
        <taxon>Lachnospirales</taxon>
        <taxon>Lachnospiraceae</taxon>
        <taxon>Enterocloster</taxon>
    </lineage>
</organism>
<accession>A0A0E2H5Q1</accession>
<sequence length="184" mass="20917">MNVYDFINWFFMYSFLGYLLECIVLSAEYKRPVVDRGFGHGPFCVIYGFGALGACMLLRPVSGSPMELYTASMAMATTMELVTANIMVRLFGSFWWDYSRKPFNYKGMICLESSLGWGLLGLFFFYFLDIRVRAAVFSLPGHVGPVLAVGLTMFYLVDFIHCFRLRLGGMEEEDAPAVGRLKIY</sequence>
<keyword evidence="1" id="KW-0812">Transmembrane</keyword>
<dbReference type="Proteomes" id="UP000013085">
    <property type="component" value="Unassembled WGS sequence"/>
</dbReference>
<evidence type="ECO:0000313" key="2">
    <source>
        <dbReference type="EMBL" id="ENZ10240.1"/>
    </source>
</evidence>
<name>A0A0E2H5Q1_9FIRM</name>
<feature type="transmembrane region" description="Helical" evidence="1">
    <location>
        <begin position="109"/>
        <end position="128"/>
    </location>
</feature>
<dbReference type="EMBL" id="AGYR01000047">
    <property type="protein sequence ID" value="ENZ10240.1"/>
    <property type="molecule type" value="Genomic_DNA"/>
</dbReference>
<feature type="transmembrane region" description="Helical" evidence="1">
    <location>
        <begin position="6"/>
        <end position="29"/>
    </location>
</feature>
<dbReference type="Pfam" id="PF06541">
    <property type="entry name" value="ABC_trans_CmpB"/>
    <property type="match status" value="1"/>
</dbReference>